<organism evidence="4 5">
    <name type="scientific">Pelagomonas calceolata</name>
    <dbReference type="NCBI Taxonomy" id="35677"/>
    <lineage>
        <taxon>Eukaryota</taxon>
        <taxon>Sar</taxon>
        <taxon>Stramenopiles</taxon>
        <taxon>Ochrophyta</taxon>
        <taxon>Pelagophyceae</taxon>
        <taxon>Pelagomonadales</taxon>
        <taxon>Pelagomonadaceae</taxon>
        <taxon>Pelagomonas</taxon>
    </lineage>
</organism>
<evidence type="ECO:0000259" key="3">
    <source>
        <dbReference type="PROSITE" id="PS50222"/>
    </source>
</evidence>
<keyword evidence="1" id="KW-0175">Coiled coil</keyword>
<feature type="region of interest" description="Disordered" evidence="2">
    <location>
        <begin position="535"/>
        <end position="558"/>
    </location>
</feature>
<gene>
    <name evidence="4" type="ORF">PECAL_4P06770</name>
</gene>
<comment type="caution">
    <text evidence="4">The sequence shown here is derived from an EMBL/GenBank/DDBJ whole genome shotgun (WGS) entry which is preliminary data.</text>
</comment>
<accession>A0A8J2SN10</accession>
<sequence length="632" mass="69098">MDEELPTTMEQALARARAEASELRRMVEVQEAAMATAAARHHKSGDAVAYAATLERWRQEVFAGAVRRRIHVDQGVHLHAARRAAADAIRTAALCERRWRAAQAHAAAADAARRESEELLGRERRGVVHACRNAFDAMRRDAERRETTLVRTASRLDEHAARLRKASDRVACAAELVRQREVRVRNARAALAAEKRLWRRERRDAETKALAEGGVAVTAPPPDALVGLRPEAEALMRGIFRDLDADATGSVPAAALRKALRGDDRLDRLMRNYCGPDAWADCLDALDRRLTALSAKPWGVADCASEADRPFASTEDVTWGEVLLFFVPGPPPDASGVHLAARGSLRSASSIDFRPRLLLDAPASPSSEPGLDALTPPQLRQEVSRLTGDRGALLRALALADRDAARHRDDAALLWRHELRLRSLRADAAQRDAASMKAERDAARAETKAARDRAAAAVDDARTNAAQAEARCAAQVKELQADLLEVREAMTRDVAAARRAAREADDARAAAAFEKDRALEALRRRERDAEAQVRALEAQGEARAAERKRDERRRRREVSKLRRERAALLALARSRDRPQPSRRQLRAAPRLAELRALALGLLSDESTEEGASSSAGDGADASSASSLGSGES</sequence>
<proteinExistence type="predicted"/>
<evidence type="ECO:0000313" key="5">
    <source>
        <dbReference type="Proteomes" id="UP000789595"/>
    </source>
</evidence>
<feature type="region of interest" description="Disordered" evidence="2">
    <location>
        <begin position="604"/>
        <end position="632"/>
    </location>
</feature>
<dbReference type="GO" id="GO:0005509">
    <property type="term" value="F:calcium ion binding"/>
    <property type="evidence" value="ECO:0007669"/>
    <property type="project" value="InterPro"/>
</dbReference>
<dbReference type="PROSITE" id="PS50222">
    <property type="entry name" value="EF_HAND_2"/>
    <property type="match status" value="1"/>
</dbReference>
<dbReference type="AlphaFoldDB" id="A0A8J2SN10"/>
<reference evidence="4" key="1">
    <citation type="submission" date="2021-11" db="EMBL/GenBank/DDBJ databases">
        <authorList>
            <consortium name="Genoscope - CEA"/>
            <person name="William W."/>
        </authorList>
    </citation>
    <scope>NUCLEOTIDE SEQUENCE</scope>
</reference>
<dbReference type="Proteomes" id="UP000789595">
    <property type="component" value="Unassembled WGS sequence"/>
</dbReference>
<dbReference type="OrthoDB" id="10688899at2759"/>
<keyword evidence="5" id="KW-1185">Reference proteome</keyword>
<feature type="domain" description="EF-hand" evidence="3">
    <location>
        <begin position="231"/>
        <end position="266"/>
    </location>
</feature>
<name>A0A8J2SN10_9STRA</name>
<protein>
    <recommendedName>
        <fullName evidence="3">EF-hand domain-containing protein</fullName>
    </recommendedName>
</protein>
<feature type="coiled-coil region" evidence="1">
    <location>
        <begin position="426"/>
        <end position="478"/>
    </location>
</feature>
<evidence type="ECO:0000313" key="4">
    <source>
        <dbReference type="EMBL" id="CAH0373473.1"/>
    </source>
</evidence>
<dbReference type="InterPro" id="IPR002048">
    <property type="entry name" value="EF_hand_dom"/>
</dbReference>
<evidence type="ECO:0000256" key="2">
    <source>
        <dbReference type="SAM" id="MobiDB-lite"/>
    </source>
</evidence>
<dbReference type="EMBL" id="CAKKNE010000004">
    <property type="protein sequence ID" value="CAH0373473.1"/>
    <property type="molecule type" value="Genomic_DNA"/>
</dbReference>
<evidence type="ECO:0000256" key="1">
    <source>
        <dbReference type="SAM" id="Coils"/>
    </source>
</evidence>